<dbReference type="PANTHER" id="PTHR31223:SF70">
    <property type="entry name" value="LOG FAMILY PROTEIN YJL055W"/>
    <property type="match status" value="1"/>
</dbReference>
<evidence type="ECO:0000256" key="1">
    <source>
        <dbReference type="ARBA" id="ARBA00006763"/>
    </source>
</evidence>
<dbReference type="Gene3D" id="3.40.50.450">
    <property type="match status" value="1"/>
</dbReference>
<comment type="caution">
    <text evidence="3">The sequence shown here is derived from an EMBL/GenBank/DDBJ whole genome shotgun (WGS) entry which is preliminary data.</text>
</comment>
<accession>A0A327ZX32</accession>
<name>A0A327ZX32_9STAP</name>
<evidence type="ECO:0000313" key="3">
    <source>
        <dbReference type="EMBL" id="RAK46064.1"/>
    </source>
</evidence>
<dbReference type="GO" id="GO:0016799">
    <property type="term" value="F:hydrolase activity, hydrolyzing N-glycosyl compounds"/>
    <property type="evidence" value="ECO:0007669"/>
    <property type="project" value="TreeGrafter"/>
</dbReference>
<dbReference type="Pfam" id="PF03641">
    <property type="entry name" value="Lysine_decarbox"/>
    <property type="match status" value="1"/>
</dbReference>
<organism evidence="3 4">
    <name type="scientific">Macrococcus epidermidis</name>
    <dbReference type="NCBI Taxonomy" id="1902580"/>
    <lineage>
        <taxon>Bacteria</taxon>
        <taxon>Bacillati</taxon>
        <taxon>Bacillota</taxon>
        <taxon>Bacilli</taxon>
        <taxon>Bacillales</taxon>
        <taxon>Staphylococcaceae</taxon>
        <taxon>Macrococcus</taxon>
    </lineage>
</organism>
<proteinExistence type="inferred from homology"/>
<dbReference type="InterPro" id="IPR031100">
    <property type="entry name" value="LOG_fam"/>
</dbReference>
<keyword evidence="2" id="KW-0203">Cytokinin biosynthesis</keyword>
<dbReference type="GO" id="GO:0005829">
    <property type="term" value="C:cytosol"/>
    <property type="evidence" value="ECO:0007669"/>
    <property type="project" value="TreeGrafter"/>
</dbReference>
<gene>
    <name evidence="3" type="ORF">BHU61_01050</name>
</gene>
<reference evidence="3 4" key="1">
    <citation type="journal article" date="2018" name="Front. Microbiol.">
        <title>Description and Comparative Genomics of Macrococcus caseolyticus subsp. hominis subsp. nov., Macrococcus goetzii sp. nov., Macrococcus epidermidis sp. nov., and Macrococcus bohemicus sp. nov., Novel Macrococci From Human Clinical Material With Virulence Potential and Suspected Uptake of Foreign DNA by Natural Transformation.</title>
        <authorList>
            <person name="Maslanova I."/>
            <person name="Wertheimer Z."/>
            <person name="Sedlacek I."/>
            <person name="Svec P."/>
            <person name="Indrakova A."/>
            <person name="Kovarovic V."/>
            <person name="Schumann P."/>
            <person name="Sproer C."/>
            <person name="Kralova S."/>
            <person name="Sedo O."/>
            <person name="Kristofova L."/>
            <person name="Vrbovska V."/>
            <person name="Fuzik T."/>
            <person name="Petras P."/>
            <person name="Zdrahal Z."/>
            <person name="Ruzickova V."/>
            <person name="Doskar J."/>
            <person name="Pantucek R."/>
        </authorList>
    </citation>
    <scope>NUCLEOTIDE SEQUENCE [LARGE SCALE GENOMIC DNA]</scope>
    <source>
        <strain evidence="3 4">01/688</strain>
    </source>
</reference>
<comment type="similarity">
    <text evidence="1 2">Belongs to the LOG family.</text>
</comment>
<dbReference type="PANTHER" id="PTHR31223">
    <property type="entry name" value="LOG FAMILY PROTEIN YJL055W"/>
    <property type="match status" value="1"/>
</dbReference>
<keyword evidence="4" id="KW-1185">Reference proteome</keyword>
<protein>
    <recommendedName>
        <fullName evidence="2">Cytokinin riboside 5'-monophosphate phosphoribohydrolase</fullName>
        <ecNumber evidence="2">3.2.2.n1</ecNumber>
    </recommendedName>
</protein>
<dbReference type="EC" id="3.2.2.n1" evidence="2"/>
<keyword evidence="2" id="KW-0378">Hydrolase</keyword>
<dbReference type="NCBIfam" id="TIGR00730">
    <property type="entry name" value="Rossman fold protein, TIGR00730 family"/>
    <property type="match status" value="1"/>
</dbReference>
<evidence type="ECO:0000313" key="4">
    <source>
        <dbReference type="Proteomes" id="UP000249808"/>
    </source>
</evidence>
<sequence>MKNIAVYCGSNKGVHPNYEIFASELGKTLVKNNIGLVFGGGKVGLMGVIADSVINNDGRAIGVIPNFLQEKEVAHPNLTELYTVDTMHQRKDMMSSLCDGYIMMPGGAGTLEEFFEIFTWAQLGLHQKPIGILNVDGFYNPLIEMLEKMMQDGFIGEHYRHLAIVESDPDTLIDKMNNATPVSVKRYDEK</sequence>
<evidence type="ECO:0000256" key="2">
    <source>
        <dbReference type="RuleBase" id="RU363015"/>
    </source>
</evidence>
<dbReference type="InterPro" id="IPR005269">
    <property type="entry name" value="LOG"/>
</dbReference>
<dbReference type="EMBL" id="PZJH01000001">
    <property type="protein sequence ID" value="RAK46064.1"/>
    <property type="molecule type" value="Genomic_DNA"/>
</dbReference>
<dbReference type="RefSeq" id="WP_111714234.1">
    <property type="nucleotide sequence ID" value="NZ_CP073819.1"/>
</dbReference>
<dbReference type="SUPFAM" id="SSF102405">
    <property type="entry name" value="MCP/YpsA-like"/>
    <property type="match status" value="1"/>
</dbReference>
<dbReference type="GO" id="GO:0009691">
    <property type="term" value="P:cytokinin biosynthetic process"/>
    <property type="evidence" value="ECO:0007669"/>
    <property type="project" value="UniProtKB-UniRule"/>
</dbReference>
<dbReference type="Proteomes" id="UP000249808">
    <property type="component" value="Unassembled WGS sequence"/>
</dbReference>
<dbReference type="AlphaFoldDB" id="A0A327ZX32"/>